<dbReference type="InterPro" id="IPR018357">
    <property type="entry name" value="Hexapep_transf_CS"/>
</dbReference>
<dbReference type="PANTHER" id="PTHR43378:SF2">
    <property type="entry name" value="UDP-3-O-ACYLGLUCOSAMINE N-ACYLTRANSFERASE 1, MITOCHONDRIAL-RELATED"/>
    <property type="match status" value="1"/>
</dbReference>
<keyword evidence="3 7" id="KW-0808">Transferase</keyword>
<dbReference type="RefSeq" id="WP_058030512.1">
    <property type="nucleotide sequence ID" value="NZ_CP013187.1"/>
</dbReference>
<evidence type="ECO:0000256" key="3">
    <source>
        <dbReference type="ARBA" id="ARBA00022679"/>
    </source>
</evidence>
<dbReference type="GO" id="GO:0009245">
    <property type="term" value="P:lipid A biosynthetic process"/>
    <property type="evidence" value="ECO:0007669"/>
    <property type="project" value="UniProtKB-UniRule"/>
</dbReference>
<dbReference type="OrthoDB" id="9789418at2"/>
<dbReference type="InterPro" id="IPR001451">
    <property type="entry name" value="Hexapep"/>
</dbReference>
<evidence type="ECO:0000259" key="8">
    <source>
        <dbReference type="Pfam" id="PF04613"/>
    </source>
</evidence>
<dbReference type="PATRIC" id="fig|161398.10.peg.2357"/>
<reference evidence="9 10" key="1">
    <citation type="submission" date="2015-11" db="EMBL/GenBank/DDBJ databases">
        <authorList>
            <person name="Zhang Y."/>
            <person name="Guo Z."/>
        </authorList>
    </citation>
    <scope>NUCLEOTIDE SEQUENCE [LARGE SCALE GENOMIC DNA]</scope>
    <source>
        <strain evidence="9 10">KCTC 12086</strain>
    </source>
</reference>
<evidence type="ECO:0000313" key="10">
    <source>
        <dbReference type="Proteomes" id="UP000061457"/>
    </source>
</evidence>
<dbReference type="PROSITE" id="PS00101">
    <property type="entry name" value="HEXAPEP_TRANSFERASES"/>
    <property type="match status" value="1"/>
</dbReference>
<comment type="subunit">
    <text evidence="7">Homotrimer.</text>
</comment>
<dbReference type="Gene3D" id="3.40.1390.10">
    <property type="entry name" value="MurE/MurF, N-terminal domain"/>
    <property type="match status" value="1"/>
</dbReference>
<dbReference type="CDD" id="cd03352">
    <property type="entry name" value="LbH_LpxD"/>
    <property type="match status" value="1"/>
</dbReference>
<dbReference type="KEGG" id="pphe:PP2015_2310"/>
<dbReference type="Gene3D" id="2.160.10.10">
    <property type="entry name" value="Hexapeptide repeat proteins"/>
    <property type="match status" value="1"/>
</dbReference>
<evidence type="ECO:0000256" key="4">
    <source>
        <dbReference type="ARBA" id="ARBA00022737"/>
    </source>
</evidence>
<dbReference type="AlphaFoldDB" id="A0A0S2K3E1"/>
<comment type="function">
    <text evidence="7">Catalyzes the N-acylation of UDP-3-O-acylglucosamine using 3-hydroxyacyl-ACP as the acyl donor. Is involved in the biosynthesis of lipid A, a phosphorylated glycolipid that anchors the lipopolysaccharide to the outer membrane of the cell.</text>
</comment>
<dbReference type="InterPro" id="IPR020573">
    <property type="entry name" value="UDP_GlcNAc_AcTrfase_non-rep"/>
</dbReference>
<dbReference type="Pfam" id="PF04613">
    <property type="entry name" value="LpxD"/>
    <property type="match status" value="1"/>
</dbReference>
<protein>
    <recommendedName>
        <fullName evidence="7">UDP-3-O-acylglucosamine N-acyltransferase</fullName>
        <ecNumber evidence="7">2.3.1.191</ecNumber>
    </recommendedName>
</protein>
<dbReference type="SUPFAM" id="SSF51161">
    <property type="entry name" value="Trimeric LpxA-like enzymes"/>
    <property type="match status" value="1"/>
</dbReference>
<gene>
    <name evidence="7" type="primary">lpxD</name>
    <name evidence="9" type="ORF">PP2015_2310</name>
</gene>
<evidence type="ECO:0000256" key="6">
    <source>
        <dbReference type="ARBA" id="ARBA00023315"/>
    </source>
</evidence>
<comment type="similarity">
    <text evidence="7">Belongs to the transferase hexapeptide repeat family. LpxD subfamily.</text>
</comment>
<feature type="active site" description="Proton acceptor" evidence="7">
    <location>
        <position position="240"/>
    </location>
</feature>
<evidence type="ECO:0000256" key="7">
    <source>
        <dbReference type="HAMAP-Rule" id="MF_00523"/>
    </source>
</evidence>
<dbReference type="HAMAP" id="MF_00523">
    <property type="entry name" value="LpxD"/>
    <property type="match status" value="1"/>
</dbReference>
<dbReference type="UniPathway" id="UPA00973"/>
<dbReference type="STRING" id="161398.PP2015_2310"/>
<accession>A0A0S2K3E1</accession>
<dbReference type="InterPro" id="IPR007691">
    <property type="entry name" value="LpxD"/>
</dbReference>
<dbReference type="Proteomes" id="UP000061457">
    <property type="component" value="Chromosome I"/>
</dbReference>
<dbReference type="EMBL" id="CP013187">
    <property type="protein sequence ID" value="ALO42806.1"/>
    <property type="molecule type" value="Genomic_DNA"/>
</dbReference>
<comment type="pathway">
    <text evidence="7">Bacterial outer membrane biogenesis; LPS lipid A biosynthesis.</text>
</comment>
<dbReference type="GO" id="GO:0016020">
    <property type="term" value="C:membrane"/>
    <property type="evidence" value="ECO:0007669"/>
    <property type="project" value="GOC"/>
</dbReference>
<dbReference type="GO" id="GO:0016410">
    <property type="term" value="F:N-acyltransferase activity"/>
    <property type="evidence" value="ECO:0007669"/>
    <property type="project" value="InterPro"/>
</dbReference>
<keyword evidence="10" id="KW-1185">Reference proteome</keyword>
<evidence type="ECO:0000256" key="1">
    <source>
        <dbReference type="ARBA" id="ARBA00022516"/>
    </source>
</evidence>
<dbReference type="EC" id="2.3.1.191" evidence="7"/>
<comment type="catalytic activity">
    <reaction evidence="7">
        <text>a UDP-3-O-[(3R)-3-hydroxyacyl]-alpha-D-glucosamine + a (3R)-hydroxyacyl-[ACP] = a UDP-2-N,3-O-bis[(3R)-3-hydroxyacyl]-alpha-D-glucosamine + holo-[ACP] + H(+)</text>
        <dbReference type="Rhea" id="RHEA:53836"/>
        <dbReference type="Rhea" id="RHEA-COMP:9685"/>
        <dbReference type="Rhea" id="RHEA-COMP:9945"/>
        <dbReference type="ChEBI" id="CHEBI:15378"/>
        <dbReference type="ChEBI" id="CHEBI:64479"/>
        <dbReference type="ChEBI" id="CHEBI:78827"/>
        <dbReference type="ChEBI" id="CHEBI:137740"/>
        <dbReference type="ChEBI" id="CHEBI:137748"/>
        <dbReference type="EC" id="2.3.1.191"/>
    </reaction>
</comment>
<dbReference type="GO" id="GO:0103118">
    <property type="term" value="F:UDP-3-O-[(3R)-3-hydroxyacyl]-glucosamine N-acyltransferase activity"/>
    <property type="evidence" value="ECO:0007669"/>
    <property type="project" value="UniProtKB-EC"/>
</dbReference>
<dbReference type="NCBIfam" id="TIGR01853">
    <property type="entry name" value="lipid_A_lpxD"/>
    <property type="match status" value="1"/>
</dbReference>
<sequence>MTKQYTLAQISEFLGASLDGDASHCIEKIATLANAKGSDIAFLANKKYRSQLDETKAGAVIISEKEAALFSGNKIVVKDAYIAYAKLAQMMDTTPACARGIHPSAVIDKNAQLGENVSIAANAVISSGVVLGDNVQIGAGCFIGENTKIGHGTKLWANVSVYHDIEIGEYCLFQSGAVIGSDGFGYANEAGKWVKIPQLGRVLIGDRVEIGASTTIDRGALDDTIIHDDVILDNQIQIAHNVEIGQGSAMAACSVVAGSTTIGKYCQIAGLVGINGHIDICDGVMLTGMTMVTKSITEPGAYSSGMPHTTNKEWRRNMAHLRNLSDFKERIKSLETRSSQKTVDE</sequence>
<keyword evidence="4 7" id="KW-0677">Repeat</keyword>
<feature type="domain" description="UDP-3-O-[3-hydroxymyristoyl] glucosamine N-acyltransferase non-repeat region" evidence="8">
    <location>
        <begin position="26"/>
        <end position="89"/>
    </location>
</feature>
<dbReference type="NCBIfam" id="NF002060">
    <property type="entry name" value="PRK00892.1"/>
    <property type="match status" value="1"/>
</dbReference>
<keyword evidence="5 7" id="KW-0443">Lipid metabolism</keyword>
<dbReference type="InterPro" id="IPR011004">
    <property type="entry name" value="Trimer_LpxA-like_sf"/>
</dbReference>
<dbReference type="Pfam" id="PF00132">
    <property type="entry name" value="Hexapep"/>
    <property type="match status" value="2"/>
</dbReference>
<evidence type="ECO:0000256" key="2">
    <source>
        <dbReference type="ARBA" id="ARBA00022556"/>
    </source>
</evidence>
<name>A0A0S2K3E1_9GAMM</name>
<proteinExistence type="inferred from homology"/>
<evidence type="ECO:0000256" key="5">
    <source>
        <dbReference type="ARBA" id="ARBA00023098"/>
    </source>
</evidence>
<keyword evidence="6 7" id="KW-0012">Acyltransferase</keyword>
<keyword evidence="2 7" id="KW-0441">Lipid A biosynthesis</keyword>
<organism evidence="9 10">
    <name type="scientific">Pseudoalteromonas phenolica</name>
    <dbReference type="NCBI Taxonomy" id="161398"/>
    <lineage>
        <taxon>Bacteria</taxon>
        <taxon>Pseudomonadati</taxon>
        <taxon>Pseudomonadota</taxon>
        <taxon>Gammaproteobacteria</taxon>
        <taxon>Alteromonadales</taxon>
        <taxon>Pseudoalteromonadaceae</taxon>
        <taxon>Pseudoalteromonas</taxon>
    </lineage>
</organism>
<dbReference type="PANTHER" id="PTHR43378">
    <property type="entry name" value="UDP-3-O-ACYLGLUCOSAMINE N-ACYLTRANSFERASE"/>
    <property type="match status" value="1"/>
</dbReference>
<evidence type="ECO:0000313" key="9">
    <source>
        <dbReference type="EMBL" id="ALO42806.1"/>
    </source>
</evidence>
<dbReference type="FunFam" id="2.160.10.10:FF:000005">
    <property type="entry name" value="UDP-3-O-(3-hydroxymyristoyl)glucosamine N-acyltransferase"/>
    <property type="match status" value="1"/>
</dbReference>
<keyword evidence="1 7" id="KW-0444">Lipid biosynthesis</keyword>